<evidence type="ECO:0000313" key="2">
    <source>
        <dbReference type="EMBL" id="KAE9308129.1"/>
    </source>
</evidence>
<evidence type="ECO:0000313" key="3">
    <source>
        <dbReference type="Proteomes" id="UP000434957"/>
    </source>
</evidence>
<name>A0A6A3JIV5_9STRA</name>
<dbReference type="EMBL" id="QXFU01001904">
    <property type="protein sequence ID" value="KAE8993567.1"/>
    <property type="molecule type" value="Genomic_DNA"/>
</dbReference>
<accession>A0A6A3JIV5</accession>
<dbReference type="Proteomes" id="UP000435112">
    <property type="component" value="Unassembled WGS sequence"/>
</dbReference>
<reference evidence="1 4" key="1">
    <citation type="submission" date="2018-09" db="EMBL/GenBank/DDBJ databases">
        <title>Genomic investigation of the strawberry pathogen Phytophthora fragariae indicates pathogenicity is determined by transcriptional variation in three key races.</title>
        <authorList>
            <person name="Adams T.M."/>
            <person name="Armitage A.D."/>
            <person name="Sobczyk M.K."/>
            <person name="Bates H.J."/>
            <person name="Dunwell J.M."/>
            <person name="Nellist C.F."/>
            <person name="Harrison R.J."/>
        </authorList>
    </citation>
    <scope>NUCLEOTIDE SEQUENCE [LARGE SCALE GENOMIC DNA]</scope>
    <source>
        <strain evidence="1 4">SCRP324</strain>
        <strain evidence="2 3">SCRP333</strain>
    </source>
</reference>
<evidence type="ECO:0000313" key="4">
    <source>
        <dbReference type="Proteomes" id="UP000435112"/>
    </source>
</evidence>
<sequence>MQREERLCLEQQQREERDAKMDELILALFAKIAGAHNV</sequence>
<gene>
    <name evidence="1" type="ORF">PR002_g20198</name>
    <name evidence="2" type="ORF">PR003_g20819</name>
</gene>
<keyword evidence="3" id="KW-1185">Reference proteome</keyword>
<dbReference type="EMBL" id="QXFT01001891">
    <property type="protein sequence ID" value="KAE9308129.1"/>
    <property type="molecule type" value="Genomic_DNA"/>
</dbReference>
<evidence type="ECO:0000313" key="1">
    <source>
        <dbReference type="EMBL" id="KAE8993567.1"/>
    </source>
</evidence>
<organism evidence="1 4">
    <name type="scientific">Phytophthora rubi</name>
    <dbReference type="NCBI Taxonomy" id="129364"/>
    <lineage>
        <taxon>Eukaryota</taxon>
        <taxon>Sar</taxon>
        <taxon>Stramenopiles</taxon>
        <taxon>Oomycota</taxon>
        <taxon>Peronosporomycetes</taxon>
        <taxon>Peronosporales</taxon>
        <taxon>Peronosporaceae</taxon>
        <taxon>Phytophthora</taxon>
    </lineage>
</organism>
<dbReference type="Proteomes" id="UP000434957">
    <property type="component" value="Unassembled WGS sequence"/>
</dbReference>
<dbReference type="AlphaFoldDB" id="A0A6A3JIV5"/>
<proteinExistence type="predicted"/>
<comment type="caution">
    <text evidence="1">The sequence shown here is derived from an EMBL/GenBank/DDBJ whole genome shotgun (WGS) entry which is preliminary data.</text>
</comment>
<protein>
    <submittedName>
        <fullName evidence="1">Uncharacterized protein</fullName>
    </submittedName>
</protein>